<reference evidence="1" key="1">
    <citation type="journal article" date="2020" name="New Phytol.">
        <title>Comparative genomics reveals dynamic genome evolution in host specialist ectomycorrhizal fungi.</title>
        <authorList>
            <person name="Lofgren L.A."/>
            <person name="Nguyen N.H."/>
            <person name="Vilgalys R."/>
            <person name="Ruytinx J."/>
            <person name="Liao H.L."/>
            <person name="Branco S."/>
            <person name="Kuo A."/>
            <person name="LaButti K."/>
            <person name="Lipzen A."/>
            <person name="Andreopoulos W."/>
            <person name="Pangilinan J."/>
            <person name="Riley R."/>
            <person name="Hundley H."/>
            <person name="Na H."/>
            <person name="Barry K."/>
            <person name="Grigoriev I.V."/>
            <person name="Stajich J.E."/>
            <person name="Kennedy P.G."/>
        </authorList>
    </citation>
    <scope>NUCLEOTIDE SEQUENCE</scope>
    <source>
        <strain evidence="1">S12</strain>
    </source>
</reference>
<feature type="non-terminal residue" evidence="1">
    <location>
        <position position="1"/>
    </location>
</feature>
<dbReference type="EMBL" id="JABBWE010000082">
    <property type="protein sequence ID" value="KAG1787220.1"/>
    <property type="molecule type" value="Genomic_DNA"/>
</dbReference>
<keyword evidence="2" id="KW-1185">Reference proteome</keyword>
<proteinExistence type="predicted"/>
<sequence>KSLVSQITGVEEIKHDMCLNTCIGFTAPFASLDHCPECTEPRYDQEVFEATGAKVPRRQFSTIPVGQQLQAIHRSPEGAVDLRQA</sequence>
<evidence type="ECO:0000313" key="1">
    <source>
        <dbReference type="EMBL" id="KAG1787220.1"/>
    </source>
</evidence>
<evidence type="ECO:0000313" key="2">
    <source>
        <dbReference type="Proteomes" id="UP000719766"/>
    </source>
</evidence>
<dbReference type="Proteomes" id="UP000719766">
    <property type="component" value="Unassembled WGS sequence"/>
</dbReference>
<organism evidence="1 2">
    <name type="scientific">Suillus plorans</name>
    <dbReference type="NCBI Taxonomy" id="116603"/>
    <lineage>
        <taxon>Eukaryota</taxon>
        <taxon>Fungi</taxon>
        <taxon>Dikarya</taxon>
        <taxon>Basidiomycota</taxon>
        <taxon>Agaricomycotina</taxon>
        <taxon>Agaricomycetes</taxon>
        <taxon>Agaricomycetidae</taxon>
        <taxon>Boletales</taxon>
        <taxon>Suillineae</taxon>
        <taxon>Suillaceae</taxon>
        <taxon>Suillus</taxon>
    </lineage>
</organism>
<name>A0A9P7ADJ4_9AGAM</name>
<comment type="caution">
    <text evidence="1">The sequence shown here is derived from an EMBL/GenBank/DDBJ whole genome shotgun (WGS) entry which is preliminary data.</text>
</comment>
<accession>A0A9P7ADJ4</accession>
<gene>
    <name evidence="1" type="ORF">HD556DRAFT_1247168</name>
</gene>
<dbReference type="OrthoDB" id="2676469at2759"/>
<protein>
    <submittedName>
        <fullName evidence="1">Uncharacterized protein</fullName>
    </submittedName>
</protein>
<dbReference type="GeneID" id="64592438"/>
<dbReference type="AlphaFoldDB" id="A0A9P7ADJ4"/>
<dbReference type="RefSeq" id="XP_041154588.1">
    <property type="nucleotide sequence ID" value="XM_041298674.1"/>
</dbReference>